<evidence type="ECO:0000256" key="1">
    <source>
        <dbReference type="SAM" id="MobiDB-lite"/>
    </source>
</evidence>
<feature type="region of interest" description="Disordered" evidence="1">
    <location>
        <begin position="1"/>
        <end position="25"/>
    </location>
</feature>
<name>A0AAW6R867_GORRU</name>
<feature type="compositionally biased region" description="Low complexity" evidence="1">
    <location>
        <begin position="15"/>
        <end position="25"/>
    </location>
</feature>
<evidence type="ECO:0000313" key="2">
    <source>
        <dbReference type="EMBL" id="MDG6779901.1"/>
    </source>
</evidence>
<accession>A0AAW6R867</accession>
<dbReference type="EMBL" id="JARUXG010000001">
    <property type="protein sequence ID" value="MDG6779901.1"/>
    <property type="molecule type" value="Genomic_DNA"/>
</dbReference>
<comment type="caution">
    <text evidence="2">The sequence shown here is derived from an EMBL/GenBank/DDBJ whole genome shotgun (WGS) entry which is preliminary data.</text>
</comment>
<gene>
    <name evidence="2" type="ORF">QBL07_03550</name>
</gene>
<sequence>MSTSLTDTGFAVTTSGSSSCSGGDVMSNSATRIVVRSSIGLVASGTFDLSSESIGIPPSGGRGRSITFTFPPGSYYSLPDVIGSSSALSVTVDAVGTTAVQEVQAATEFAAVDVKSDVAFTPDGVDPEQMAGQSLRDQVTHDRPQILSNGNNRWHAQLSAKQPGLVADGRTWLYTDILEEFAVLDARFAGTRLLWSSEWPVFSVRDWWITVTEQTFQSGAGAVVWCRQQGFDRDHCFAKFVSDTASPEGTTVYVP</sequence>
<protein>
    <submittedName>
        <fullName evidence="2">Uncharacterized protein</fullName>
    </submittedName>
</protein>
<reference evidence="2" key="1">
    <citation type="submission" date="2023-04" db="EMBL/GenBank/DDBJ databases">
        <title>Characterization and analysis of the complete genome of Gordonia rubripertincta 112, the degrader of aromatic and aliphatic compounds.</title>
        <authorList>
            <person name="Frantsuzova E."/>
            <person name="Bogun A."/>
            <person name="Delegan Y."/>
        </authorList>
    </citation>
    <scope>NUCLEOTIDE SEQUENCE</scope>
    <source>
        <strain evidence="2">112</strain>
    </source>
</reference>
<dbReference type="RefSeq" id="WP_157226831.1">
    <property type="nucleotide sequence ID" value="NZ_CP136136.1"/>
</dbReference>
<proteinExistence type="predicted"/>
<feature type="compositionally biased region" description="Polar residues" evidence="1">
    <location>
        <begin position="1"/>
        <end position="14"/>
    </location>
</feature>
<organism evidence="2">
    <name type="scientific">Gordonia rubripertincta</name>
    <name type="common">Rhodococcus corallinus</name>
    <dbReference type="NCBI Taxonomy" id="36822"/>
    <lineage>
        <taxon>Bacteria</taxon>
        <taxon>Bacillati</taxon>
        <taxon>Actinomycetota</taxon>
        <taxon>Actinomycetes</taxon>
        <taxon>Mycobacteriales</taxon>
        <taxon>Gordoniaceae</taxon>
        <taxon>Gordonia</taxon>
    </lineage>
</organism>
<dbReference type="AlphaFoldDB" id="A0AAW6R867"/>